<organism evidence="1 2">
    <name type="scientific">Apiospora arundinis</name>
    <dbReference type="NCBI Taxonomy" id="335852"/>
    <lineage>
        <taxon>Eukaryota</taxon>
        <taxon>Fungi</taxon>
        <taxon>Dikarya</taxon>
        <taxon>Ascomycota</taxon>
        <taxon>Pezizomycotina</taxon>
        <taxon>Sordariomycetes</taxon>
        <taxon>Xylariomycetidae</taxon>
        <taxon>Amphisphaeriales</taxon>
        <taxon>Apiosporaceae</taxon>
        <taxon>Apiospora</taxon>
    </lineage>
</organism>
<evidence type="ECO:0000313" key="1">
    <source>
        <dbReference type="EMBL" id="KAK8868129.1"/>
    </source>
</evidence>
<dbReference type="Proteomes" id="UP001390339">
    <property type="component" value="Unassembled WGS sequence"/>
</dbReference>
<protein>
    <submittedName>
        <fullName evidence="1">Uncharacterized protein</fullName>
    </submittedName>
</protein>
<gene>
    <name evidence="1" type="ORF">PGQ11_006707</name>
</gene>
<accession>A0ABR2ITF8</accession>
<dbReference type="EMBL" id="JAPCWZ010000004">
    <property type="protein sequence ID" value="KAK8868129.1"/>
    <property type="molecule type" value="Genomic_DNA"/>
</dbReference>
<keyword evidence="2" id="KW-1185">Reference proteome</keyword>
<name>A0ABR2ITF8_9PEZI</name>
<proteinExistence type="predicted"/>
<evidence type="ECO:0000313" key="2">
    <source>
        <dbReference type="Proteomes" id="UP001390339"/>
    </source>
</evidence>
<reference evidence="1 2" key="1">
    <citation type="journal article" date="2024" name="IMA Fungus">
        <title>Apiospora arundinis, a panoply of carbohydrate-active enzymes and secondary metabolites.</title>
        <authorList>
            <person name="Sorensen T."/>
            <person name="Petersen C."/>
            <person name="Muurmann A.T."/>
            <person name="Christiansen J.V."/>
            <person name="Brundto M.L."/>
            <person name="Overgaard C.K."/>
            <person name="Boysen A.T."/>
            <person name="Wollenberg R.D."/>
            <person name="Larsen T.O."/>
            <person name="Sorensen J.L."/>
            <person name="Nielsen K.L."/>
            <person name="Sondergaard T.E."/>
        </authorList>
    </citation>
    <scope>NUCLEOTIDE SEQUENCE [LARGE SCALE GENOMIC DNA]</scope>
    <source>
        <strain evidence="1 2">AAU 773</strain>
    </source>
</reference>
<sequence length="83" mass="9057">MFLAKRGADADLAIINLEAPAHATAHIKDVSQDIKEGFILLAVAIGNLKFCDTLHTAGEMLCGILNGELDKLKRRTEELRGRI</sequence>
<comment type="caution">
    <text evidence="1">The sequence shown here is derived from an EMBL/GenBank/DDBJ whole genome shotgun (WGS) entry which is preliminary data.</text>
</comment>